<dbReference type="RefSeq" id="WP_173036742.1">
    <property type="nucleotide sequence ID" value="NZ_AP022870.1"/>
</dbReference>
<dbReference type="Gene3D" id="1.10.4100.10">
    <property type="entry name" value="2-methylcitrate dehydratase PrpD"/>
    <property type="match status" value="1"/>
</dbReference>
<keyword evidence="4" id="KW-1185">Reference proteome</keyword>
<dbReference type="KEGG" id="pfla:Pflav_031870"/>
<dbReference type="PANTHER" id="PTHR16943:SF8">
    <property type="entry name" value="2-METHYLCITRATE DEHYDRATASE"/>
    <property type="match status" value="1"/>
</dbReference>
<dbReference type="InterPro" id="IPR042188">
    <property type="entry name" value="MmgE/PrpD_sf_2"/>
</dbReference>
<proteinExistence type="inferred from homology"/>
<reference evidence="3 4" key="2">
    <citation type="submission" date="2020-03" db="EMBL/GenBank/DDBJ databases">
        <authorList>
            <person name="Ichikawa N."/>
            <person name="Kimura A."/>
            <person name="Kitahashi Y."/>
            <person name="Uohara A."/>
        </authorList>
    </citation>
    <scope>NUCLEOTIDE SEQUENCE [LARGE SCALE GENOMIC DNA]</scope>
    <source>
        <strain evidence="3 4">NBRC 107702</strain>
    </source>
</reference>
<reference evidence="3 4" key="1">
    <citation type="submission" date="2020-03" db="EMBL/GenBank/DDBJ databases">
        <title>Whole genome shotgun sequence of Phytohabitans flavus NBRC 107702.</title>
        <authorList>
            <person name="Komaki H."/>
            <person name="Tamura T."/>
        </authorList>
    </citation>
    <scope>NUCLEOTIDE SEQUENCE [LARGE SCALE GENOMIC DNA]</scope>
    <source>
        <strain evidence="3 4">NBRC 107702</strain>
    </source>
</reference>
<name>A0A6F8XSK7_9ACTN</name>
<dbReference type="GO" id="GO:0016829">
    <property type="term" value="F:lyase activity"/>
    <property type="evidence" value="ECO:0007669"/>
    <property type="project" value="InterPro"/>
</dbReference>
<comment type="similarity">
    <text evidence="1">Belongs to the PrpD family.</text>
</comment>
<evidence type="ECO:0000313" key="3">
    <source>
        <dbReference type="EMBL" id="BCB76777.1"/>
    </source>
</evidence>
<dbReference type="Proteomes" id="UP000502508">
    <property type="component" value="Chromosome"/>
</dbReference>
<dbReference type="Pfam" id="PF03972">
    <property type="entry name" value="MmgE_PrpD_N"/>
    <property type="match status" value="1"/>
</dbReference>
<dbReference type="EMBL" id="AP022870">
    <property type="protein sequence ID" value="BCB76777.1"/>
    <property type="molecule type" value="Genomic_DNA"/>
</dbReference>
<dbReference type="InterPro" id="IPR005656">
    <property type="entry name" value="MmgE_PrpD"/>
</dbReference>
<dbReference type="AlphaFoldDB" id="A0A6F8XSK7"/>
<organism evidence="3 4">
    <name type="scientific">Phytohabitans flavus</name>
    <dbReference type="NCBI Taxonomy" id="1076124"/>
    <lineage>
        <taxon>Bacteria</taxon>
        <taxon>Bacillati</taxon>
        <taxon>Actinomycetota</taxon>
        <taxon>Actinomycetes</taxon>
        <taxon>Micromonosporales</taxon>
        <taxon>Micromonosporaceae</taxon>
    </lineage>
</organism>
<protein>
    <recommendedName>
        <fullName evidence="2">MmgE/PrpD N-terminal domain-containing protein</fullName>
    </recommendedName>
</protein>
<accession>A0A6F8XSK7</accession>
<evidence type="ECO:0000313" key="4">
    <source>
        <dbReference type="Proteomes" id="UP000502508"/>
    </source>
</evidence>
<dbReference type="InterPro" id="IPR042183">
    <property type="entry name" value="MmgE/PrpD_sf_1"/>
</dbReference>
<dbReference type="InterPro" id="IPR045336">
    <property type="entry name" value="MmgE_PrpD_N"/>
</dbReference>
<dbReference type="InterPro" id="IPR036148">
    <property type="entry name" value="MmgE/PrpD_sf"/>
</dbReference>
<evidence type="ECO:0000256" key="1">
    <source>
        <dbReference type="ARBA" id="ARBA00006174"/>
    </source>
</evidence>
<sequence>MTAAEGTLAAIAGYAATAPVDHERARLLLADHLACVAAAQSAPLAPAAALAVRAHSGDRDDIFWPARIHPGSVVWPVILAMPGGPVAEAAAAGYEAAAVTAAWLGEAHAARWHATATAGHAGAAAAAAVLLAGTRDPDAIAAAVGLALTTAGGIGQTMRERSPAAAWHRAAAALAGLEAARAAAWGLRPPSGVLDGPAGVGALLGASGVGVPLGVAGPPPTAAGALAQTAIRPYPVNGFAQSAVAAVLALRAKVSTVDPLEVSVAPLVAATGPTLWWDLAATVARAWVSPDPFHLVPDRPPLDVRVHADEGRPVQSVRLWPAGQPEDAVEVDAAPGGPGPETVALAERKWAAMHALEVRTLWTLAASAVDDGDVTPSLRALGLG</sequence>
<dbReference type="SUPFAM" id="SSF103378">
    <property type="entry name" value="2-methylcitrate dehydratase PrpD"/>
    <property type="match status" value="1"/>
</dbReference>
<feature type="domain" description="MmgE/PrpD N-terminal" evidence="2">
    <location>
        <begin position="44"/>
        <end position="204"/>
    </location>
</feature>
<dbReference type="PANTHER" id="PTHR16943">
    <property type="entry name" value="2-METHYLCITRATE DEHYDRATASE-RELATED"/>
    <property type="match status" value="1"/>
</dbReference>
<evidence type="ECO:0000259" key="2">
    <source>
        <dbReference type="Pfam" id="PF03972"/>
    </source>
</evidence>
<dbReference type="Gene3D" id="3.30.1330.120">
    <property type="entry name" value="2-methylcitrate dehydratase PrpD"/>
    <property type="match status" value="1"/>
</dbReference>
<gene>
    <name evidence="3" type="ORF">Pflav_031870</name>
</gene>